<dbReference type="Gene3D" id="3.30.70.100">
    <property type="match status" value="1"/>
</dbReference>
<sequence length="78" mass="8590">MARKVVIDLMTEDNTRKAKARTIATSAATDVISTRYVGERGTMLEVIAERIEADTVVGKIRKEAKLRDAKLISVGDQN</sequence>
<name>A0A059CB57_EUCGR</name>
<organism evidence="1">
    <name type="scientific">Eucalyptus grandis</name>
    <name type="common">Flooded gum</name>
    <dbReference type="NCBI Taxonomy" id="71139"/>
    <lineage>
        <taxon>Eukaryota</taxon>
        <taxon>Viridiplantae</taxon>
        <taxon>Streptophyta</taxon>
        <taxon>Embryophyta</taxon>
        <taxon>Tracheophyta</taxon>
        <taxon>Spermatophyta</taxon>
        <taxon>Magnoliopsida</taxon>
        <taxon>eudicotyledons</taxon>
        <taxon>Gunneridae</taxon>
        <taxon>Pentapetalae</taxon>
        <taxon>rosids</taxon>
        <taxon>malvids</taxon>
        <taxon>Myrtales</taxon>
        <taxon>Myrtaceae</taxon>
        <taxon>Myrtoideae</taxon>
        <taxon>Eucalypteae</taxon>
        <taxon>Eucalyptus</taxon>
    </lineage>
</organism>
<evidence type="ECO:0000313" key="1">
    <source>
        <dbReference type="EMBL" id="KCW75439.1"/>
    </source>
</evidence>
<evidence type="ECO:0008006" key="2">
    <source>
        <dbReference type="Google" id="ProtNLM"/>
    </source>
</evidence>
<dbReference type="EMBL" id="KK198757">
    <property type="protein sequence ID" value="KCW75439.1"/>
    <property type="molecule type" value="Genomic_DNA"/>
</dbReference>
<dbReference type="AlphaFoldDB" id="A0A059CB57"/>
<proteinExistence type="predicted"/>
<gene>
    <name evidence="1" type="ORF">EUGRSUZ_E04204</name>
</gene>
<reference evidence="1" key="1">
    <citation type="submission" date="2013-07" db="EMBL/GenBank/DDBJ databases">
        <title>The genome of Eucalyptus grandis.</title>
        <authorList>
            <person name="Schmutz J."/>
            <person name="Hayes R."/>
            <person name="Myburg A."/>
            <person name="Tuskan G."/>
            <person name="Grattapaglia D."/>
            <person name="Rokhsar D.S."/>
        </authorList>
    </citation>
    <scope>NUCLEOTIDE SEQUENCE</scope>
    <source>
        <tissue evidence="1">Leaf extractions</tissue>
    </source>
</reference>
<accession>A0A059CB57</accession>
<dbReference type="InParanoid" id="A0A059CB57"/>
<dbReference type="Gramene" id="KCW75439">
    <property type="protein sequence ID" value="KCW75439"/>
    <property type="gene ID" value="EUGRSUZ_E04204"/>
</dbReference>
<protein>
    <recommendedName>
        <fullName evidence="2">KH type-2 domain-containing protein</fullName>
    </recommendedName>
</protein>